<comment type="caution">
    <text evidence="2">The sequence shown here is derived from an EMBL/GenBank/DDBJ whole genome shotgun (WGS) entry which is preliminary data.</text>
</comment>
<keyword evidence="3" id="KW-1185">Reference proteome</keyword>
<sequence length="951" mass="103707">MVNGAGGNSSSSTSNLSALAPPFTVHKPNAKPNSSANLHYHESPYSHGWEYSSPSAPVVLQPSGNSNVPLPDSCQFSALTTVGPTVTHWSTFSSGNRGSLSSAFAYGGEVKPYYSPYVTPMVGEVSQLVEADGFRYNKGMKAGGNFESQIDYTRGMWDVDYDEAEWTGNSGLDDGKRAKRVDCEGVLIEKPNLGGLYSCGSQLNQGGPGAEKNTEVSKEGCSGITNQLFNRVPIKSIPTAYTLTYPKSHYSISSSELNKSFSDDQNSSTKCVKPVDKPFIDSVAAIMASPTVVIRPSPANNGYIKQSTLACKPTQCDNVESVQSVKFGPVPNSQFKEGSFQTSLIDIPDQGNFSVPPKELSTPLQSRDSLDCKCKTGFGAQSRDVSIYGGLNIAGGNDVQMAKSSENSLEFVVDSPCWKGASCSSQFSTLDIEAGNSNNLKKNMDECNRSNYEAHQQNLDSVYDFCQDFPGKSSEGNSNIGKNESDAHCSSKHHGLLGDAKCTGWIAKGNETINEPNLLGRQSVLANVLTGGFDEKISSAKHLTSEVEVTTLNDVSESGCVAVHAAEKVLASPASQEDANEHIKEVDRKLFVPTALKAMHNLSELLMLHLSSESCFLEKESTETLENIISNLNSCMRNKFTEGGRKLELNNPAGDRHGKLWEYRNVGTVLGIHTHTINAAPYSDFKLDGQLKHEHEGNNSLSVKKDEKSPILSSLMDDLDITSDDNMTKAIKKVLDENFHLNEEIHSEAVLFKNLWLDAEAKLCSINYKARFDRMKIQMGQIKIKAPQDNEDSEVPEVCVSPEGITASEMGPKGHHDGPIPKPVLQNVPISCTDGPADSLEASVMARFNILKSREESAKPFHMEGLQKPDKSVNGEHVDPNVARFNILKSREESLGKSINMVEENQQSNKNNACKNLDEFHLLFAYDPRVHSFRNNLGTRDSSPSDWENVY</sequence>
<dbReference type="OrthoDB" id="611935at2759"/>
<dbReference type="PANTHER" id="PTHR34361:SF2">
    <property type="entry name" value="OS08G0157800 PROTEIN"/>
    <property type="match status" value="1"/>
</dbReference>
<dbReference type="PANTHER" id="PTHR34361">
    <property type="entry name" value="OS08G0157800 PROTEIN"/>
    <property type="match status" value="1"/>
</dbReference>
<evidence type="ECO:0000256" key="1">
    <source>
        <dbReference type="SAM" id="MobiDB-lite"/>
    </source>
</evidence>
<feature type="compositionally biased region" description="Low complexity" evidence="1">
    <location>
        <begin position="8"/>
        <end position="20"/>
    </location>
</feature>
<protein>
    <submittedName>
        <fullName evidence="2">Uncharacterized protein</fullName>
    </submittedName>
</protein>
<evidence type="ECO:0000313" key="3">
    <source>
        <dbReference type="Proteomes" id="UP001153555"/>
    </source>
</evidence>
<proteinExistence type="predicted"/>
<organism evidence="2 3">
    <name type="scientific">Striga hermonthica</name>
    <name type="common">Purple witchweed</name>
    <name type="synonym">Buchnera hermonthica</name>
    <dbReference type="NCBI Taxonomy" id="68872"/>
    <lineage>
        <taxon>Eukaryota</taxon>
        <taxon>Viridiplantae</taxon>
        <taxon>Streptophyta</taxon>
        <taxon>Embryophyta</taxon>
        <taxon>Tracheophyta</taxon>
        <taxon>Spermatophyta</taxon>
        <taxon>Magnoliopsida</taxon>
        <taxon>eudicotyledons</taxon>
        <taxon>Gunneridae</taxon>
        <taxon>Pentapetalae</taxon>
        <taxon>asterids</taxon>
        <taxon>lamiids</taxon>
        <taxon>Lamiales</taxon>
        <taxon>Orobanchaceae</taxon>
        <taxon>Buchnereae</taxon>
        <taxon>Striga</taxon>
    </lineage>
</organism>
<evidence type="ECO:0000313" key="2">
    <source>
        <dbReference type="EMBL" id="CAA0805983.1"/>
    </source>
</evidence>
<name>A0A9N7MF74_STRHE</name>
<dbReference type="EMBL" id="CACSLK010000214">
    <property type="protein sequence ID" value="CAA0805983.1"/>
    <property type="molecule type" value="Genomic_DNA"/>
</dbReference>
<accession>A0A9N7MF74</accession>
<dbReference type="AlphaFoldDB" id="A0A9N7MF74"/>
<feature type="region of interest" description="Disordered" evidence="1">
    <location>
        <begin position="1"/>
        <end position="39"/>
    </location>
</feature>
<reference evidence="2" key="1">
    <citation type="submission" date="2019-12" db="EMBL/GenBank/DDBJ databases">
        <authorList>
            <person name="Scholes J."/>
        </authorList>
    </citation>
    <scope>NUCLEOTIDE SEQUENCE</scope>
</reference>
<gene>
    <name evidence="2" type="ORF">SHERM_00888</name>
</gene>
<dbReference type="Proteomes" id="UP001153555">
    <property type="component" value="Unassembled WGS sequence"/>
</dbReference>